<comment type="pathway">
    <text evidence="2">Porphyrin-containing compound metabolism; protoporphyrin-IX biosynthesis; 5-aminolevulinate from glycine: step 1/1.</text>
</comment>
<accession>A0ABW2JFK8</accession>
<dbReference type="InterPro" id="IPR010961">
    <property type="entry name" value="4pyrrol_synth_NH2levulA_synth"/>
</dbReference>
<evidence type="ECO:0000256" key="4">
    <source>
        <dbReference type="ARBA" id="ARBA00013187"/>
    </source>
</evidence>
<gene>
    <name evidence="17" type="primary">hemA</name>
    <name evidence="17" type="ORF">ACFQVC_11405</name>
</gene>
<evidence type="ECO:0000256" key="9">
    <source>
        <dbReference type="ARBA" id="ARBA00023315"/>
    </source>
</evidence>
<evidence type="ECO:0000259" key="16">
    <source>
        <dbReference type="Pfam" id="PF00155"/>
    </source>
</evidence>
<evidence type="ECO:0000256" key="10">
    <source>
        <dbReference type="ARBA" id="ARBA00031691"/>
    </source>
</evidence>
<evidence type="ECO:0000256" key="12">
    <source>
        <dbReference type="ARBA" id="ARBA00032773"/>
    </source>
</evidence>
<dbReference type="PANTHER" id="PTHR13693">
    <property type="entry name" value="CLASS II AMINOTRANSFERASE/8-AMINO-7-OXONONANOATE SYNTHASE"/>
    <property type="match status" value="1"/>
</dbReference>
<comment type="catalytic activity">
    <reaction evidence="14">
        <text>6-carboxyhexanoyl-[ACP] + L-alanine + H(+) = (8S)-8-amino-7-oxononanoate + holo-[ACP] + CO2</text>
        <dbReference type="Rhea" id="RHEA:42288"/>
        <dbReference type="Rhea" id="RHEA-COMP:9685"/>
        <dbReference type="Rhea" id="RHEA-COMP:9955"/>
        <dbReference type="ChEBI" id="CHEBI:15378"/>
        <dbReference type="ChEBI" id="CHEBI:16526"/>
        <dbReference type="ChEBI" id="CHEBI:57972"/>
        <dbReference type="ChEBI" id="CHEBI:64479"/>
        <dbReference type="ChEBI" id="CHEBI:78846"/>
        <dbReference type="ChEBI" id="CHEBI:149468"/>
        <dbReference type="EC" id="2.3.1.47"/>
    </reaction>
</comment>
<feature type="domain" description="Aminotransferase class I/classII large" evidence="16">
    <location>
        <begin position="51"/>
        <end position="391"/>
    </location>
</feature>
<evidence type="ECO:0000313" key="18">
    <source>
        <dbReference type="Proteomes" id="UP001596523"/>
    </source>
</evidence>
<keyword evidence="6 17" id="KW-0808">Transferase</keyword>
<dbReference type="InterPro" id="IPR050087">
    <property type="entry name" value="AON_synthase_class-II"/>
</dbReference>
<dbReference type="InterPro" id="IPR001917">
    <property type="entry name" value="Aminotrans_II_pyridoxalP_BS"/>
</dbReference>
<dbReference type="CDD" id="cd06454">
    <property type="entry name" value="KBL_like"/>
    <property type="match status" value="1"/>
</dbReference>
<dbReference type="InterPro" id="IPR015421">
    <property type="entry name" value="PyrdxlP-dep_Trfase_major"/>
</dbReference>
<dbReference type="Gene3D" id="3.40.640.10">
    <property type="entry name" value="Type I PLP-dependent aspartate aminotransferase-like (Major domain)"/>
    <property type="match status" value="1"/>
</dbReference>
<evidence type="ECO:0000256" key="7">
    <source>
        <dbReference type="ARBA" id="ARBA00022898"/>
    </source>
</evidence>
<evidence type="ECO:0000256" key="3">
    <source>
        <dbReference type="ARBA" id="ARBA00008392"/>
    </source>
</evidence>
<keyword evidence="7 15" id="KW-0663">Pyridoxal phosphate</keyword>
<sequence length="428" mass="45615">MFNYIEFFSQEIEKLKESGGYRTFLDVERIAGSFPQAQQHGPGAGGRIRVWCSNDYLGMGQHPLVLEAMHKAVDESGAGSGGSRNISGNNHYHVLLEQELADLHGTEAALIFPSGYSANDAALTALAGRLPGCVVFSDELNHASMIAGIRHSGAAKHVFRHNDPDHLEELLAGTDPALPKIVALESIYSMESDRAPLAQFLEVSERYGALTYLDEVHAVGMYGPRGAGLAADLGLADRFDIIQGTLAKAFGVAGGYVAGPAVVIDAVRSFASAFIFTTSLPPAVAAGALAAIRHLKHSDRERAQLRTKSRLLHELLQERGIPVVSDAAHIVPVLVGDADACRQVAGELLDQHRLYVQPINSPSVPVGTERLRVTPTPQHTDAEIVAFAQALDAIWTRHGLPRLCLTPAEAEGLDEAGAIAETTPTPGA</sequence>
<dbReference type="RefSeq" id="WP_381829692.1">
    <property type="nucleotide sequence ID" value="NZ_JBHTCF010000004.1"/>
</dbReference>
<keyword evidence="18" id="KW-1185">Reference proteome</keyword>
<evidence type="ECO:0000256" key="6">
    <source>
        <dbReference type="ARBA" id="ARBA00022679"/>
    </source>
</evidence>
<organism evidence="17 18">
    <name type="scientific">Streptomyces monticola</name>
    <dbReference type="NCBI Taxonomy" id="2666263"/>
    <lineage>
        <taxon>Bacteria</taxon>
        <taxon>Bacillati</taxon>
        <taxon>Actinomycetota</taxon>
        <taxon>Actinomycetes</taxon>
        <taxon>Kitasatosporales</taxon>
        <taxon>Streptomycetaceae</taxon>
        <taxon>Streptomyces</taxon>
    </lineage>
</organism>
<evidence type="ECO:0000256" key="11">
    <source>
        <dbReference type="ARBA" id="ARBA00031945"/>
    </source>
</evidence>
<evidence type="ECO:0000256" key="13">
    <source>
        <dbReference type="ARBA" id="ARBA00047654"/>
    </source>
</evidence>
<dbReference type="Pfam" id="PF00155">
    <property type="entry name" value="Aminotran_1_2"/>
    <property type="match status" value="1"/>
</dbReference>
<name>A0ABW2JFK8_9ACTN</name>
<keyword evidence="9 17" id="KW-0012">Acyltransferase</keyword>
<evidence type="ECO:0000256" key="1">
    <source>
        <dbReference type="ARBA" id="ARBA00001933"/>
    </source>
</evidence>
<proteinExistence type="inferred from homology"/>
<dbReference type="PROSITE" id="PS00599">
    <property type="entry name" value="AA_TRANSFER_CLASS_2"/>
    <property type="match status" value="1"/>
</dbReference>
<dbReference type="InterPro" id="IPR004839">
    <property type="entry name" value="Aminotransferase_I/II_large"/>
</dbReference>
<reference evidence="18" key="1">
    <citation type="journal article" date="2019" name="Int. J. Syst. Evol. Microbiol.">
        <title>The Global Catalogue of Microorganisms (GCM) 10K type strain sequencing project: providing services to taxonomists for standard genome sequencing and annotation.</title>
        <authorList>
            <consortium name="The Broad Institute Genomics Platform"/>
            <consortium name="The Broad Institute Genome Sequencing Center for Infectious Disease"/>
            <person name="Wu L."/>
            <person name="Ma J."/>
        </authorList>
    </citation>
    <scope>NUCLEOTIDE SEQUENCE [LARGE SCALE GENOMIC DNA]</scope>
    <source>
        <strain evidence="18">SYNS20</strain>
    </source>
</reference>
<evidence type="ECO:0000256" key="15">
    <source>
        <dbReference type="RuleBase" id="RU003693"/>
    </source>
</evidence>
<keyword evidence="8" id="KW-0350">Heme biosynthesis</keyword>
<dbReference type="Gene3D" id="3.90.1150.10">
    <property type="entry name" value="Aspartate Aminotransferase, domain 1"/>
    <property type="match status" value="1"/>
</dbReference>
<dbReference type="GO" id="GO:0003870">
    <property type="term" value="F:5-aminolevulinate synthase activity"/>
    <property type="evidence" value="ECO:0007669"/>
    <property type="project" value="UniProtKB-EC"/>
</dbReference>
<evidence type="ECO:0000256" key="2">
    <source>
        <dbReference type="ARBA" id="ARBA00005029"/>
    </source>
</evidence>
<protein>
    <recommendedName>
        <fullName evidence="10">5-aminolevulinic acid synthase</fullName>
        <ecNumber evidence="5">2.3.1.37</ecNumber>
        <ecNumber evidence="4">2.3.1.47</ecNumber>
    </recommendedName>
    <alternativeName>
        <fullName evidence="11">Delta-ALA synthase</fullName>
    </alternativeName>
    <alternativeName>
        <fullName evidence="12">Delta-aminolevulinate synthase</fullName>
    </alternativeName>
</protein>
<dbReference type="EC" id="2.3.1.47" evidence="4"/>
<dbReference type="Proteomes" id="UP001596523">
    <property type="component" value="Unassembled WGS sequence"/>
</dbReference>
<dbReference type="InterPro" id="IPR015422">
    <property type="entry name" value="PyrdxlP-dep_Trfase_small"/>
</dbReference>
<comment type="caution">
    <text evidence="17">The sequence shown here is derived from an EMBL/GenBank/DDBJ whole genome shotgun (WGS) entry which is preliminary data.</text>
</comment>
<evidence type="ECO:0000313" key="17">
    <source>
        <dbReference type="EMBL" id="MFC7304824.1"/>
    </source>
</evidence>
<dbReference type="EMBL" id="JBHTCF010000004">
    <property type="protein sequence ID" value="MFC7304824.1"/>
    <property type="molecule type" value="Genomic_DNA"/>
</dbReference>
<dbReference type="NCBIfam" id="TIGR01821">
    <property type="entry name" value="5aminolev_synth"/>
    <property type="match status" value="1"/>
</dbReference>
<comment type="catalytic activity">
    <reaction evidence="13">
        <text>succinyl-CoA + glycine + H(+) = 5-aminolevulinate + CO2 + CoA</text>
        <dbReference type="Rhea" id="RHEA:12921"/>
        <dbReference type="ChEBI" id="CHEBI:15378"/>
        <dbReference type="ChEBI" id="CHEBI:16526"/>
        <dbReference type="ChEBI" id="CHEBI:57287"/>
        <dbReference type="ChEBI" id="CHEBI:57292"/>
        <dbReference type="ChEBI" id="CHEBI:57305"/>
        <dbReference type="ChEBI" id="CHEBI:356416"/>
        <dbReference type="EC" id="2.3.1.37"/>
    </reaction>
</comment>
<dbReference type="InterPro" id="IPR015424">
    <property type="entry name" value="PyrdxlP-dep_Trfase"/>
</dbReference>
<dbReference type="EC" id="2.3.1.37" evidence="5"/>
<comment type="similarity">
    <text evidence="3 15">Belongs to the class-II pyridoxal-phosphate-dependent aminotransferase family.</text>
</comment>
<dbReference type="PANTHER" id="PTHR13693:SF102">
    <property type="entry name" value="2-AMINO-3-KETOBUTYRATE COENZYME A LIGASE, MITOCHONDRIAL"/>
    <property type="match status" value="1"/>
</dbReference>
<evidence type="ECO:0000256" key="5">
    <source>
        <dbReference type="ARBA" id="ARBA00013257"/>
    </source>
</evidence>
<evidence type="ECO:0000256" key="8">
    <source>
        <dbReference type="ARBA" id="ARBA00023133"/>
    </source>
</evidence>
<dbReference type="SUPFAM" id="SSF53383">
    <property type="entry name" value="PLP-dependent transferases"/>
    <property type="match status" value="1"/>
</dbReference>
<comment type="cofactor">
    <cofactor evidence="1 15">
        <name>pyridoxal 5'-phosphate</name>
        <dbReference type="ChEBI" id="CHEBI:597326"/>
    </cofactor>
</comment>
<evidence type="ECO:0000256" key="14">
    <source>
        <dbReference type="ARBA" id="ARBA00047715"/>
    </source>
</evidence>